<proteinExistence type="predicted"/>
<sequence length="230" mass="26739">MKTKVEFYKAFFEELEKKGFGVAQPSSPDYVVDIQFKGKTIAFYTKVDMIEKNPFVEVPEKQMERLWSMARATASLCGICSDQPYEEEKAEKLRNGVMKLNEHNGVILACKQHPLFGYVLSTYKQDAQNENKPIQRQYFYNREEAFESFATRSGLVDERKLFTETQLQLIHAGLVKLRTMDEELTEEDMKTVGELVNRVEEIVPELHREERKFDVSRLLDALSMGNGMER</sequence>
<dbReference type="RefSeq" id="WP_055169990.1">
    <property type="nucleotide sequence ID" value="NZ_CYXX01000016.1"/>
</dbReference>
<accession>A0A173URV7</accession>
<organism evidence="1 2">
    <name type="scientific">Roseburia inulinivorans</name>
    <dbReference type="NCBI Taxonomy" id="360807"/>
    <lineage>
        <taxon>Bacteria</taxon>
        <taxon>Bacillati</taxon>
        <taxon>Bacillota</taxon>
        <taxon>Clostridia</taxon>
        <taxon>Lachnospirales</taxon>
        <taxon>Lachnospiraceae</taxon>
        <taxon>Roseburia</taxon>
    </lineage>
</organism>
<dbReference type="Proteomes" id="UP000095453">
    <property type="component" value="Unassembled WGS sequence"/>
</dbReference>
<gene>
    <name evidence="1" type="ORF">ERS852444_02201</name>
</gene>
<dbReference type="AlphaFoldDB" id="A0A173URV7"/>
<name>A0A173URV7_9FIRM</name>
<reference evidence="1 2" key="1">
    <citation type="submission" date="2015-09" db="EMBL/GenBank/DDBJ databases">
        <authorList>
            <consortium name="Pathogen Informatics"/>
        </authorList>
    </citation>
    <scope>NUCLEOTIDE SEQUENCE [LARGE SCALE GENOMIC DNA]</scope>
    <source>
        <strain evidence="1 2">2789STDY5608887</strain>
    </source>
</reference>
<protein>
    <submittedName>
        <fullName evidence="1">Uncharacterized protein</fullName>
    </submittedName>
</protein>
<evidence type="ECO:0000313" key="1">
    <source>
        <dbReference type="EMBL" id="CUN16877.1"/>
    </source>
</evidence>
<dbReference type="EMBL" id="CYXX01000016">
    <property type="protein sequence ID" value="CUN16877.1"/>
    <property type="molecule type" value="Genomic_DNA"/>
</dbReference>
<evidence type="ECO:0000313" key="2">
    <source>
        <dbReference type="Proteomes" id="UP000095453"/>
    </source>
</evidence>